<dbReference type="InterPro" id="IPR045865">
    <property type="entry name" value="ACT-like_dom_sf"/>
</dbReference>
<dbReference type="Proteomes" id="UP000000547">
    <property type="component" value="Chromosome"/>
</dbReference>
<keyword evidence="1" id="KW-0963">Cytoplasm</keyword>
<dbReference type="InterPro" id="IPR016867">
    <property type="entry name" value="GcvR"/>
</dbReference>
<dbReference type="AlphaFoldDB" id="Q47Z89"/>
<dbReference type="eggNOG" id="COG2716">
    <property type="taxonomic scope" value="Bacteria"/>
</dbReference>
<dbReference type="Pfam" id="PF13740">
    <property type="entry name" value="ACT_6"/>
    <property type="match status" value="1"/>
</dbReference>
<dbReference type="GO" id="GO:0005737">
    <property type="term" value="C:cytoplasm"/>
    <property type="evidence" value="ECO:0007669"/>
    <property type="project" value="UniProtKB-SubCell"/>
</dbReference>
<comment type="subcellular location">
    <subcellularLocation>
        <location evidence="1">Cytoplasm</location>
    </subcellularLocation>
</comment>
<dbReference type="CDD" id="cd04869">
    <property type="entry name" value="ACT_GcvR_2"/>
    <property type="match status" value="1"/>
</dbReference>
<dbReference type="Gene3D" id="3.30.70.260">
    <property type="match status" value="2"/>
</dbReference>
<evidence type="ECO:0000313" key="2">
    <source>
        <dbReference type="EMBL" id="AAZ27023.1"/>
    </source>
</evidence>
<protein>
    <recommendedName>
        <fullName evidence="1">Glycine cleavage system transcriptional repressor</fullName>
    </recommendedName>
</protein>
<name>Q47Z89_COLP3</name>
<dbReference type="KEGG" id="cps:CPS_3185"/>
<dbReference type="HOGENOM" id="CLU_095322_0_1_6"/>
<dbReference type="SUPFAM" id="SSF55021">
    <property type="entry name" value="ACT-like"/>
    <property type="match status" value="2"/>
</dbReference>
<proteinExistence type="predicted"/>
<dbReference type="FunFam" id="3.30.70.260:FF:000005">
    <property type="entry name" value="Glycine cleavage system transcriptional repressor"/>
    <property type="match status" value="1"/>
</dbReference>
<dbReference type="EMBL" id="CP000083">
    <property type="protein sequence ID" value="AAZ27023.1"/>
    <property type="molecule type" value="Genomic_DNA"/>
</dbReference>
<dbReference type="STRING" id="167879.CPS_3185"/>
<evidence type="ECO:0000313" key="3">
    <source>
        <dbReference type="Proteomes" id="UP000000547"/>
    </source>
</evidence>
<dbReference type="RefSeq" id="WP_011043968.1">
    <property type="nucleotide sequence ID" value="NC_003910.7"/>
</dbReference>
<accession>Q47Z89</accession>
<gene>
    <name evidence="2" type="primary">gcvR</name>
    <name evidence="2" type="ordered locus">CPS_3185</name>
</gene>
<dbReference type="GO" id="GO:0006355">
    <property type="term" value="P:regulation of DNA-templated transcription"/>
    <property type="evidence" value="ECO:0007669"/>
    <property type="project" value="UniProtKB-UniRule"/>
</dbReference>
<dbReference type="PANTHER" id="PTHR34875:SF5">
    <property type="entry name" value="GLYCINE CLEAVAGE SYSTEM TRANSCRIPTIONAL REPRESSOR"/>
    <property type="match status" value="1"/>
</dbReference>
<keyword evidence="1" id="KW-0804">Transcription</keyword>
<dbReference type="PANTHER" id="PTHR34875">
    <property type="entry name" value="UPF0237 PROTEIN MJ1558"/>
    <property type="match status" value="1"/>
</dbReference>
<organism evidence="2 3">
    <name type="scientific">Colwellia psychrerythraea (strain 34H / ATCC BAA-681)</name>
    <name type="common">Vibrio psychroerythus</name>
    <dbReference type="NCBI Taxonomy" id="167879"/>
    <lineage>
        <taxon>Bacteria</taxon>
        <taxon>Pseudomonadati</taxon>
        <taxon>Pseudomonadota</taxon>
        <taxon>Gammaproteobacteria</taxon>
        <taxon>Alteromonadales</taxon>
        <taxon>Colwelliaceae</taxon>
        <taxon>Colwellia</taxon>
    </lineage>
</organism>
<dbReference type="PIRSF" id="PIRSF028103">
    <property type="entry name" value="GcvR"/>
    <property type="match status" value="1"/>
</dbReference>
<dbReference type="CDD" id="cd04893">
    <property type="entry name" value="ACT_GcvR_1"/>
    <property type="match status" value="1"/>
</dbReference>
<sequence>MPQYLVLTAMGSDRTGCVSELTKLASECECNILDSRMAIFGSEFTFIMLLTGDTRAINKIEMKIPQLAHSLDLITMMKRTSGHRTFDLVKHYRAEYSGIDQPGILKAMTAFFATRKIDISSLKSKIDPKTNHMSANILFALTEKISIDELEYDFLELCQQTDVQGFIIKANANLLQ</sequence>
<dbReference type="InterPro" id="IPR050990">
    <property type="entry name" value="UPF0237/GcvR_regulator"/>
</dbReference>
<keyword evidence="1" id="KW-0678">Repressor</keyword>
<evidence type="ECO:0000256" key="1">
    <source>
        <dbReference type="PIRNR" id="PIRNR028103"/>
    </source>
</evidence>
<reference evidence="2" key="1">
    <citation type="journal article" date="2005" name="Proc. Natl. Acad. Sci. U.S.A.">
        <title>The psychrophilic lifestyle as revealed by the genome sequence of Colwellia psychrerythraea 34H through genomic and proteomic analyses.</title>
        <authorList>
            <person name="Methe B.A."/>
            <person name="Nelson K.E."/>
            <person name="Deming J.W."/>
            <person name="Momen B."/>
            <person name="Melamud E."/>
            <person name="Zhang X."/>
            <person name="Moult J."/>
            <person name="Madupu R."/>
            <person name="Nelson W.C."/>
            <person name="Dodson R.J."/>
            <person name="Brinkac L.M."/>
            <person name="Daugherty S.C."/>
            <person name="Durkin A.S."/>
            <person name="DeBoy R.T."/>
            <person name="Kolonay J.F."/>
            <person name="Sullivan S.A."/>
            <person name="Zhou L."/>
            <person name="Davidsen T.M."/>
            <person name="Wu M."/>
            <person name="Huston A.L."/>
            <person name="Lewis M."/>
            <person name="Weaver B."/>
            <person name="Weidman J.F."/>
            <person name="Khouri H."/>
            <person name="Utterback T.R."/>
            <person name="Feldblyum T.V."/>
            <person name="Fraser C.M."/>
        </authorList>
    </citation>
    <scope>NUCLEOTIDE SEQUENCE [LARGE SCALE GENOMIC DNA]</scope>
    <source>
        <strain evidence="2">34H</strain>
    </source>
</reference>